<reference evidence="1" key="1">
    <citation type="journal article" date="2020" name="New Phytol.">
        <title>Comparative genomics reveals dynamic genome evolution in host specialist ectomycorrhizal fungi.</title>
        <authorList>
            <person name="Lofgren L.A."/>
            <person name="Nguyen N.H."/>
            <person name="Vilgalys R."/>
            <person name="Ruytinx J."/>
            <person name="Liao H.L."/>
            <person name="Branco S."/>
            <person name="Kuo A."/>
            <person name="LaButti K."/>
            <person name="Lipzen A."/>
            <person name="Andreopoulos W."/>
            <person name="Pangilinan J."/>
            <person name="Riley R."/>
            <person name="Hundley H."/>
            <person name="Na H."/>
            <person name="Barry K."/>
            <person name="Grigoriev I.V."/>
            <person name="Stajich J.E."/>
            <person name="Kennedy P.G."/>
        </authorList>
    </citation>
    <scope>NUCLEOTIDE SEQUENCE</scope>
    <source>
        <strain evidence="1">FC203</strain>
    </source>
</reference>
<accession>A0AAD4EAM4</accession>
<dbReference type="EMBL" id="JABBWK010000017">
    <property type="protein sequence ID" value="KAG1902431.1"/>
    <property type="molecule type" value="Genomic_DNA"/>
</dbReference>
<dbReference type="Proteomes" id="UP001195769">
    <property type="component" value="Unassembled WGS sequence"/>
</dbReference>
<protein>
    <submittedName>
        <fullName evidence="1">Uncharacterized protein</fullName>
    </submittedName>
</protein>
<gene>
    <name evidence="1" type="ORF">F5891DRAFT_949235</name>
</gene>
<evidence type="ECO:0000313" key="2">
    <source>
        <dbReference type="Proteomes" id="UP001195769"/>
    </source>
</evidence>
<comment type="caution">
    <text evidence="1">The sequence shown here is derived from an EMBL/GenBank/DDBJ whole genome shotgun (WGS) entry which is preliminary data.</text>
</comment>
<dbReference type="GeneID" id="64669157"/>
<keyword evidence="2" id="KW-1185">Reference proteome</keyword>
<name>A0AAD4EAM4_9AGAM</name>
<dbReference type="RefSeq" id="XP_041228006.1">
    <property type="nucleotide sequence ID" value="XM_041374859.1"/>
</dbReference>
<proteinExistence type="predicted"/>
<organism evidence="1 2">
    <name type="scientific">Suillus fuscotomentosus</name>
    <dbReference type="NCBI Taxonomy" id="1912939"/>
    <lineage>
        <taxon>Eukaryota</taxon>
        <taxon>Fungi</taxon>
        <taxon>Dikarya</taxon>
        <taxon>Basidiomycota</taxon>
        <taxon>Agaricomycotina</taxon>
        <taxon>Agaricomycetes</taxon>
        <taxon>Agaricomycetidae</taxon>
        <taxon>Boletales</taxon>
        <taxon>Suillineae</taxon>
        <taxon>Suillaceae</taxon>
        <taxon>Suillus</taxon>
    </lineage>
</organism>
<sequence>SVSQNTHTFLQYLNAVNVTTRESKVDDFAHFALTVCGFKEHDSLIHERHWISLWICGEEKSAEANVCMVDPDTKMIQVIKENKAARNIQSPEPQVIAEAISAFQHNNHIRQSMGLPALAQMTLLRITMVGTHPAFYLVPVTNVLNNAVLNGTYPLSRTRVQRCRCEVVGVNGGVENPAYRTHALQYYVAFRVLAKRCFPFNTPYASCFVSPLIVKEVIPYPVFQIFTHNDM</sequence>
<dbReference type="AlphaFoldDB" id="A0AAD4EAM4"/>
<evidence type="ECO:0000313" key="1">
    <source>
        <dbReference type="EMBL" id="KAG1902431.1"/>
    </source>
</evidence>
<feature type="non-terminal residue" evidence="1">
    <location>
        <position position="1"/>
    </location>
</feature>